<protein>
    <submittedName>
        <fullName evidence="3">SDR family oxidoreductase</fullName>
    </submittedName>
</protein>
<evidence type="ECO:0000256" key="1">
    <source>
        <dbReference type="ARBA" id="ARBA00006484"/>
    </source>
</evidence>
<accession>A0A853IX46</accession>
<reference evidence="3 4" key="1">
    <citation type="submission" date="2020-07" db="EMBL/GenBank/DDBJ databases">
        <authorList>
            <person name="Maaloum M."/>
        </authorList>
    </citation>
    <scope>NUCLEOTIDE SEQUENCE [LARGE SCALE GENOMIC DNA]</scope>
    <source>
        <strain evidence="3 4">GCS-AN-3</strain>
    </source>
</reference>
<comment type="similarity">
    <text evidence="1">Belongs to the short-chain dehydrogenases/reductases (SDR) family.</text>
</comment>
<dbReference type="NCBIfam" id="NF006597">
    <property type="entry name" value="PRK09134.1"/>
    <property type="match status" value="1"/>
</dbReference>
<dbReference type="EMBL" id="JACCKX010000001">
    <property type="protein sequence ID" value="NZA02427.1"/>
    <property type="molecule type" value="Genomic_DNA"/>
</dbReference>
<dbReference type="SUPFAM" id="SSF51735">
    <property type="entry name" value="NAD(P)-binding Rossmann-fold domains"/>
    <property type="match status" value="1"/>
</dbReference>
<dbReference type="PANTHER" id="PTHR43639">
    <property type="entry name" value="OXIDOREDUCTASE, SHORT-CHAIN DEHYDROGENASE/REDUCTASE FAMILY (AFU_ORTHOLOGUE AFUA_5G02870)"/>
    <property type="match status" value="1"/>
</dbReference>
<dbReference type="InterPro" id="IPR036291">
    <property type="entry name" value="NAD(P)-bd_dom_sf"/>
</dbReference>
<dbReference type="PRINTS" id="PR00080">
    <property type="entry name" value="SDRFAMILY"/>
</dbReference>
<evidence type="ECO:0000313" key="3">
    <source>
        <dbReference type="EMBL" id="NZA02427.1"/>
    </source>
</evidence>
<dbReference type="Proteomes" id="UP000589716">
    <property type="component" value="Unassembled WGS sequence"/>
</dbReference>
<dbReference type="Pfam" id="PF13561">
    <property type="entry name" value="adh_short_C2"/>
    <property type="match status" value="1"/>
</dbReference>
<organism evidence="3 4">
    <name type="scientific">Ottowia beijingensis</name>
    <dbReference type="NCBI Taxonomy" id="1207057"/>
    <lineage>
        <taxon>Bacteria</taxon>
        <taxon>Pseudomonadati</taxon>
        <taxon>Pseudomonadota</taxon>
        <taxon>Betaproteobacteria</taxon>
        <taxon>Burkholderiales</taxon>
        <taxon>Comamonadaceae</taxon>
        <taxon>Ottowia</taxon>
    </lineage>
</organism>
<dbReference type="GO" id="GO:0016491">
    <property type="term" value="F:oxidoreductase activity"/>
    <property type="evidence" value="ECO:0007669"/>
    <property type="project" value="UniProtKB-KW"/>
</dbReference>
<dbReference type="Gene3D" id="3.40.50.720">
    <property type="entry name" value="NAD(P)-binding Rossmann-like Domain"/>
    <property type="match status" value="1"/>
</dbReference>
<dbReference type="InterPro" id="IPR002347">
    <property type="entry name" value="SDR_fam"/>
</dbReference>
<proteinExistence type="inferred from homology"/>
<dbReference type="AlphaFoldDB" id="A0A853IX46"/>
<evidence type="ECO:0000256" key="2">
    <source>
        <dbReference type="ARBA" id="ARBA00023002"/>
    </source>
</evidence>
<sequence>MVRERHPRPRTVLVTGAGRRLGRAIAIDLARAGWRVAVHYHSSQQDALETVAACASSTGGSAAFDADLSDEAPTRALLPRVVAALGAVDAVVNSAALFDYDDAASFGHAQMERHWRTNTAAPVLLAQALAEHLAARDAPAASGCVVNLLDQKLFNPNPDFLSYTLSKAALHSATTLLAQALAPRVRVVGVAPGLTLTSHLLDEQRFAELHRQSPLGRSSTPEDVAGAVRFALDNRSITGTTLLVDGGQHLMRFDRDFSMM</sequence>
<keyword evidence="4" id="KW-1185">Reference proteome</keyword>
<keyword evidence="2" id="KW-0560">Oxidoreductase</keyword>
<evidence type="ECO:0000313" key="4">
    <source>
        <dbReference type="Proteomes" id="UP000589716"/>
    </source>
</evidence>
<comment type="caution">
    <text evidence="3">The sequence shown here is derived from an EMBL/GenBank/DDBJ whole genome shotgun (WGS) entry which is preliminary data.</text>
</comment>
<dbReference type="PRINTS" id="PR00081">
    <property type="entry name" value="GDHRDH"/>
</dbReference>
<dbReference type="PANTHER" id="PTHR43639:SF1">
    <property type="entry name" value="SHORT-CHAIN DEHYDROGENASE_REDUCTASE FAMILY PROTEIN"/>
    <property type="match status" value="1"/>
</dbReference>
<gene>
    <name evidence="3" type="ORF">H0I39_12855</name>
</gene>
<name>A0A853IX46_9BURK</name>